<feature type="domain" description="YncI copper-binding" evidence="3">
    <location>
        <begin position="26"/>
        <end position="171"/>
    </location>
</feature>
<evidence type="ECO:0000313" key="4">
    <source>
        <dbReference type="EMBL" id="ABD07298.1"/>
    </source>
</evidence>
<dbReference type="STRING" id="316058.RPB_2595"/>
<dbReference type="HOGENOM" id="CLU_087540_1_1_5"/>
<accession>Q2IWW2</accession>
<evidence type="ECO:0000256" key="1">
    <source>
        <dbReference type="SAM" id="MobiDB-lite"/>
    </source>
</evidence>
<evidence type="ECO:0000259" key="3">
    <source>
        <dbReference type="Pfam" id="PF07987"/>
    </source>
</evidence>
<feature type="region of interest" description="Disordered" evidence="1">
    <location>
        <begin position="156"/>
        <end position="176"/>
    </location>
</feature>
<evidence type="ECO:0000256" key="2">
    <source>
        <dbReference type="SAM" id="SignalP"/>
    </source>
</evidence>
<gene>
    <name evidence="4" type="ordered locus">RPB_2595</name>
</gene>
<dbReference type="InterPro" id="IPR038507">
    <property type="entry name" value="YcnI-like_sf"/>
</dbReference>
<organism evidence="4 5">
    <name type="scientific">Rhodopseudomonas palustris (strain HaA2)</name>
    <dbReference type="NCBI Taxonomy" id="316058"/>
    <lineage>
        <taxon>Bacteria</taxon>
        <taxon>Pseudomonadati</taxon>
        <taxon>Pseudomonadota</taxon>
        <taxon>Alphaproteobacteria</taxon>
        <taxon>Hyphomicrobiales</taxon>
        <taxon>Nitrobacteraceae</taxon>
        <taxon>Rhodopseudomonas</taxon>
    </lineage>
</organism>
<dbReference type="KEGG" id="rpb:RPB_2595"/>
<protein>
    <submittedName>
        <fullName evidence="4">Nuclear export factor GLE1</fullName>
    </submittedName>
</protein>
<evidence type="ECO:0000313" key="5">
    <source>
        <dbReference type="Proteomes" id="UP000008809"/>
    </source>
</evidence>
<sequence length="176" mass="18694">MPRRRVGIAMAAYAAVAAIGGPAAAHVSLQPNEAVSGGYFQTALSVPHGCDGTATRAVRVKIPDGVLSVKPQMKPGWSIEIKTRKIEGEQPKLHGKTITETVDEVAWRGGPLPDAFYDTFGLVMKLPDAAGKTLSFPVVQECEKGVHRWIEIPAAGQAPDALKEPAPTLRLKPKAP</sequence>
<dbReference type="Proteomes" id="UP000008809">
    <property type="component" value="Chromosome"/>
</dbReference>
<dbReference type="CDD" id="cd08545">
    <property type="entry name" value="YcnI_like"/>
    <property type="match status" value="1"/>
</dbReference>
<keyword evidence="2" id="KW-0732">Signal</keyword>
<proteinExistence type="predicted"/>
<feature type="signal peptide" evidence="2">
    <location>
        <begin position="1"/>
        <end position="25"/>
    </location>
</feature>
<name>Q2IWW2_RHOP2</name>
<dbReference type="InterPro" id="IPR012533">
    <property type="entry name" value="YcnI-copper_dom"/>
</dbReference>
<feature type="chain" id="PRO_5004210611" evidence="2">
    <location>
        <begin position="26"/>
        <end position="176"/>
    </location>
</feature>
<dbReference type="Pfam" id="PF07987">
    <property type="entry name" value="DUF1775"/>
    <property type="match status" value="1"/>
</dbReference>
<dbReference type="Gene3D" id="2.60.40.2230">
    <property type="entry name" value="Uncharacterised protein YcnI-like PF07987, DUF1775"/>
    <property type="match status" value="1"/>
</dbReference>
<dbReference type="EMBL" id="CP000250">
    <property type="protein sequence ID" value="ABD07298.1"/>
    <property type="molecule type" value="Genomic_DNA"/>
</dbReference>
<reference evidence="4 5" key="1">
    <citation type="submission" date="2006-01" db="EMBL/GenBank/DDBJ databases">
        <title>Complete sequence of Rhodopseudomonas palustris HaA2.</title>
        <authorList>
            <consortium name="US DOE Joint Genome Institute"/>
            <person name="Copeland A."/>
            <person name="Lucas S."/>
            <person name="Lapidus A."/>
            <person name="Barry K."/>
            <person name="Detter J.C."/>
            <person name="Glavina T."/>
            <person name="Hammon N."/>
            <person name="Israni S."/>
            <person name="Pitluck S."/>
            <person name="Chain P."/>
            <person name="Malfatti S."/>
            <person name="Shin M."/>
            <person name="Vergez L."/>
            <person name="Schmutz J."/>
            <person name="Larimer F."/>
            <person name="Land M."/>
            <person name="Hauser L."/>
            <person name="Pelletier D.A."/>
            <person name="Kyrpides N."/>
            <person name="Anderson I."/>
            <person name="Oda Y."/>
            <person name="Harwood C.S."/>
            <person name="Richardson P."/>
        </authorList>
    </citation>
    <scope>NUCLEOTIDE SEQUENCE [LARGE SCALE GENOMIC DNA]</scope>
    <source>
        <strain evidence="4 5">HaA2</strain>
    </source>
</reference>
<dbReference type="eggNOG" id="COG4549">
    <property type="taxonomic scope" value="Bacteria"/>
</dbReference>
<keyword evidence="5" id="KW-1185">Reference proteome</keyword>
<dbReference type="AlphaFoldDB" id="Q2IWW2"/>